<dbReference type="PROSITE" id="PS50831">
    <property type="entry name" value="SOHO"/>
    <property type="match status" value="1"/>
</dbReference>
<name>A0A672YLC8_9TELE</name>
<proteinExistence type="predicted"/>
<dbReference type="GO" id="GO:0070161">
    <property type="term" value="C:anchoring junction"/>
    <property type="evidence" value="ECO:0007669"/>
    <property type="project" value="UniProtKB-SubCell"/>
</dbReference>
<dbReference type="InterPro" id="IPR003127">
    <property type="entry name" value="SoHo_dom"/>
</dbReference>
<sequence>MNTERLYNGGCARKSVALSLILSPMKRVQSSPNLATAYWRCFDVTDGLKNGDASSSSLAAKGFRSVRPNLQDKKSPTQVKILEFVYSVTRESVVSGHTSVSSTVPIARFTEEEKKVSVIKAPHYEGIGPVDESGIPIAIRTVRSHNTEQGRCSSCLFNHDIISECN</sequence>
<accession>A0A672YLC8</accession>
<dbReference type="Ensembl" id="ENSSORT00005005563.1">
    <property type="protein sequence ID" value="ENSSORP00005005405.1"/>
    <property type="gene ID" value="ENSSORG00005003208.1"/>
</dbReference>
<reference evidence="4" key="3">
    <citation type="submission" date="2025-09" db="UniProtKB">
        <authorList>
            <consortium name="Ensembl"/>
        </authorList>
    </citation>
    <scope>IDENTIFICATION</scope>
</reference>
<evidence type="ECO:0000259" key="3">
    <source>
        <dbReference type="PROSITE" id="PS50831"/>
    </source>
</evidence>
<reference evidence="4" key="2">
    <citation type="submission" date="2025-08" db="UniProtKB">
        <authorList>
            <consortium name="Ensembl"/>
        </authorList>
    </citation>
    <scope>IDENTIFICATION</scope>
</reference>
<comment type="subcellular location">
    <subcellularLocation>
        <location evidence="1">Cell junction</location>
    </subcellularLocation>
</comment>
<feature type="domain" description="SoHo" evidence="3">
    <location>
        <begin position="118"/>
        <end position="166"/>
    </location>
</feature>
<reference evidence="4" key="1">
    <citation type="submission" date="2019-06" db="EMBL/GenBank/DDBJ databases">
        <authorList>
            <consortium name="Wellcome Sanger Institute Data Sharing"/>
        </authorList>
    </citation>
    <scope>NUCLEOTIDE SEQUENCE [LARGE SCALE GENOMIC DNA]</scope>
</reference>
<organism evidence="4 5">
    <name type="scientific">Sphaeramia orbicularis</name>
    <name type="common">orbiculate cardinalfish</name>
    <dbReference type="NCBI Taxonomy" id="375764"/>
    <lineage>
        <taxon>Eukaryota</taxon>
        <taxon>Metazoa</taxon>
        <taxon>Chordata</taxon>
        <taxon>Craniata</taxon>
        <taxon>Vertebrata</taxon>
        <taxon>Euteleostomi</taxon>
        <taxon>Actinopterygii</taxon>
        <taxon>Neopterygii</taxon>
        <taxon>Teleostei</taxon>
        <taxon>Neoteleostei</taxon>
        <taxon>Acanthomorphata</taxon>
        <taxon>Gobiaria</taxon>
        <taxon>Kurtiformes</taxon>
        <taxon>Apogonoidei</taxon>
        <taxon>Apogonidae</taxon>
        <taxon>Apogoninae</taxon>
        <taxon>Sphaeramia</taxon>
    </lineage>
</organism>
<dbReference type="Proteomes" id="UP000472271">
    <property type="component" value="Chromosome 1"/>
</dbReference>
<dbReference type="InParanoid" id="A0A672YLC8"/>
<evidence type="ECO:0000256" key="2">
    <source>
        <dbReference type="ARBA" id="ARBA00022949"/>
    </source>
</evidence>
<evidence type="ECO:0000313" key="4">
    <source>
        <dbReference type="Ensembl" id="ENSSORP00005005405.1"/>
    </source>
</evidence>
<evidence type="ECO:0000313" key="5">
    <source>
        <dbReference type="Proteomes" id="UP000472271"/>
    </source>
</evidence>
<evidence type="ECO:0000256" key="1">
    <source>
        <dbReference type="ARBA" id="ARBA00004282"/>
    </source>
</evidence>
<dbReference type="AlphaFoldDB" id="A0A672YLC8"/>
<keyword evidence="5" id="KW-1185">Reference proteome</keyword>
<protein>
    <recommendedName>
        <fullName evidence="3">SoHo domain-containing protein</fullName>
    </recommendedName>
</protein>
<keyword evidence="2" id="KW-0965">Cell junction</keyword>